<dbReference type="EMBL" id="KQ976647">
    <property type="protein sequence ID" value="KYM78649.1"/>
    <property type="molecule type" value="Genomic_DNA"/>
</dbReference>
<evidence type="ECO:0000313" key="2">
    <source>
        <dbReference type="EMBL" id="KYM78649.1"/>
    </source>
</evidence>
<dbReference type="PANTHER" id="PTHR11475:SF109">
    <property type="entry name" value="CHORION PEROXIDASE-LIKE PROTEIN"/>
    <property type="match status" value="1"/>
</dbReference>
<evidence type="ECO:0000256" key="1">
    <source>
        <dbReference type="ARBA" id="ARBA00022559"/>
    </source>
</evidence>
<dbReference type="PROSITE" id="PS50292">
    <property type="entry name" value="PEROXIDASE_3"/>
    <property type="match status" value="1"/>
</dbReference>
<reference evidence="2 3" key="1">
    <citation type="submission" date="2015-09" db="EMBL/GenBank/DDBJ databases">
        <title>Atta colombica WGS genome.</title>
        <authorList>
            <person name="Nygaard S."/>
            <person name="Hu H."/>
            <person name="Boomsma J."/>
            <person name="Zhang G."/>
        </authorList>
    </citation>
    <scope>NUCLEOTIDE SEQUENCE [LARGE SCALE GENOMIC DNA]</scope>
    <source>
        <strain evidence="2">Treedump-2</strain>
        <tissue evidence="2">Whole body</tissue>
    </source>
</reference>
<dbReference type="InterPro" id="IPR010255">
    <property type="entry name" value="Haem_peroxidase_sf"/>
</dbReference>
<keyword evidence="3" id="KW-1185">Reference proteome</keyword>
<gene>
    <name evidence="2" type="ORF">ALC53_10920</name>
</gene>
<dbReference type="AlphaFoldDB" id="A0A151HZN1"/>
<protein>
    <submittedName>
        <fullName evidence="2">Chorion peroxidase</fullName>
    </submittedName>
</protein>
<name>A0A151HZN1_9HYME</name>
<dbReference type="SUPFAM" id="SSF48113">
    <property type="entry name" value="Heme-dependent peroxidases"/>
    <property type="match status" value="1"/>
</dbReference>
<evidence type="ECO:0000313" key="3">
    <source>
        <dbReference type="Proteomes" id="UP000078540"/>
    </source>
</evidence>
<dbReference type="STRING" id="520822.A0A151HZN1"/>
<dbReference type="GO" id="GO:0004601">
    <property type="term" value="F:peroxidase activity"/>
    <property type="evidence" value="ECO:0007669"/>
    <property type="project" value="UniProtKB-KW"/>
</dbReference>
<keyword evidence="1 2" id="KW-0560">Oxidoreductase</keyword>
<dbReference type="GO" id="GO:0020037">
    <property type="term" value="F:heme binding"/>
    <property type="evidence" value="ECO:0007669"/>
    <property type="project" value="InterPro"/>
</dbReference>
<keyword evidence="1 2" id="KW-0575">Peroxidase</keyword>
<sequence>MQKTTTGINEKKKQRSPEALFFLAGPVGRSDHRLVVSSLSCALSKSREVNDKTKSYAKSQTSNHEVRISGEHEQSFFTSMDALGKQINISLDYKHPLISEIQENNASVPYSGETAHLKYIPKLLRRKTQEVADVLQPRNSYKFMYILMKETNQTGDEIRHKFLNASRISEISKVTKITTSEIEDKKIRKMRDRLKQEFLTRSLNNTSVKISESLNNSKNNNSQQVKFFQKRNDDIQTNKYSNVSGILMMKIHSKKSDNISIRLINTQNVESKTDNQTLDSHTDEQKWESEEDALLEAAKFGLQAMHDLYYVQEPKLYSMGLYLESDNPARYVAAFNDQSEEARDLARFGYAALQGTSMFLKKFPNTPLELPLIRNKLTKRTSLEQQCPQRDPPQCPRASLTYRTSDGSCNNLQNLWWGSAMSTMQRFLPPEYHDDIQSIRRSKNGRPLPSARDVTSLIHENKDVPLASVTHMLMQWGQFVDHDLTATGQSRGFNGTVPQCCLQGGIGFQPSEFMVMN</sequence>
<dbReference type="Proteomes" id="UP000078540">
    <property type="component" value="Unassembled WGS sequence"/>
</dbReference>
<organism evidence="2 3">
    <name type="scientific">Atta colombica</name>
    <dbReference type="NCBI Taxonomy" id="520822"/>
    <lineage>
        <taxon>Eukaryota</taxon>
        <taxon>Metazoa</taxon>
        <taxon>Ecdysozoa</taxon>
        <taxon>Arthropoda</taxon>
        <taxon>Hexapoda</taxon>
        <taxon>Insecta</taxon>
        <taxon>Pterygota</taxon>
        <taxon>Neoptera</taxon>
        <taxon>Endopterygota</taxon>
        <taxon>Hymenoptera</taxon>
        <taxon>Apocrita</taxon>
        <taxon>Aculeata</taxon>
        <taxon>Formicoidea</taxon>
        <taxon>Formicidae</taxon>
        <taxon>Myrmicinae</taxon>
        <taxon>Atta</taxon>
    </lineage>
</organism>
<dbReference type="PANTHER" id="PTHR11475">
    <property type="entry name" value="OXIDASE/PEROXIDASE"/>
    <property type="match status" value="1"/>
</dbReference>
<dbReference type="InterPro" id="IPR037120">
    <property type="entry name" value="Haem_peroxidase_sf_animal"/>
</dbReference>
<dbReference type="Pfam" id="PF03098">
    <property type="entry name" value="An_peroxidase"/>
    <property type="match status" value="1"/>
</dbReference>
<dbReference type="InterPro" id="IPR019791">
    <property type="entry name" value="Haem_peroxidase_animal"/>
</dbReference>
<dbReference type="GO" id="GO:0006979">
    <property type="term" value="P:response to oxidative stress"/>
    <property type="evidence" value="ECO:0007669"/>
    <property type="project" value="InterPro"/>
</dbReference>
<proteinExistence type="predicted"/>
<dbReference type="Gene3D" id="1.10.640.10">
    <property type="entry name" value="Haem peroxidase domain superfamily, animal type"/>
    <property type="match status" value="1"/>
</dbReference>
<accession>A0A151HZN1</accession>